<evidence type="ECO:0000313" key="2">
    <source>
        <dbReference type="EMBL" id="ETW13215.1"/>
    </source>
</evidence>
<organism evidence="2 3">
    <name type="scientific">Roseivivax marinus</name>
    <dbReference type="NCBI Taxonomy" id="1379903"/>
    <lineage>
        <taxon>Bacteria</taxon>
        <taxon>Pseudomonadati</taxon>
        <taxon>Pseudomonadota</taxon>
        <taxon>Alphaproteobacteria</taxon>
        <taxon>Rhodobacterales</taxon>
        <taxon>Roseobacteraceae</taxon>
        <taxon>Roseivivax</taxon>
    </lineage>
</organism>
<dbReference type="SUPFAM" id="SSF53756">
    <property type="entry name" value="UDP-Glycosyltransferase/glycogen phosphorylase"/>
    <property type="match status" value="1"/>
</dbReference>
<evidence type="ECO:0000259" key="1">
    <source>
        <dbReference type="Pfam" id="PF04101"/>
    </source>
</evidence>
<feature type="domain" description="Glycosyl transferase family 28 C-terminal" evidence="1">
    <location>
        <begin position="1"/>
        <end position="107"/>
    </location>
</feature>
<keyword evidence="2" id="KW-0808">Transferase</keyword>
<dbReference type="Proteomes" id="UP000019063">
    <property type="component" value="Unassembled WGS sequence"/>
</dbReference>
<dbReference type="STRING" id="1379903.ATO8_08386"/>
<name>W4HMJ5_9RHOB</name>
<comment type="caution">
    <text evidence="2">The sequence shown here is derived from an EMBL/GenBank/DDBJ whole genome shotgun (WGS) entry which is preliminary data.</text>
</comment>
<dbReference type="InterPro" id="IPR007235">
    <property type="entry name" value="Glyco_trans_28_C"/>
</dbReference>
<accession>W4HMJ5</accession>
<dbReference type="Pfam" id="PF04101">
    <property type="entry name" value="Glyco_tran_28_C"/>
    <property type="match status" value="1"/>
</dbReference>
<dbReference type="Gene3D" id="3.40.50.2000">
    <property type="entry name" value="Glycogen Phosphorylase B"/>
    <property type="match status" value="1"/>
</dbReference>
<proteinExistence type="predicted"/>
<reference evidence="2 3" key="1">
    <citation type="journal article" date="2014" name="Antonie Van Leeuwenhoek">
        <title>Roseivivax atlanticus sp. nov., isolated from surface seawater of the Atlantic Ocean.</title>
        <authorList>
            <person name="Li G."/>
            <person name="Lai Q."/>
            <person name="Liu X."/>
            <person name="Sun F."/>
            <person name="Shao Z."/>
        </authorList>
    </citation>
    <scope>NUCLEOTIDE SEQUENCE [LARGE SCALE GENOMIC DNA]</scope>
    <source>
        <strain evidence="2 3">22II-s10s</strain>
    </source>
</reference>
<dbReference type="eggNOG" id="COG5017">
    <property type="taxonomic scope" value="Bacteria"/>
</dbReference>
<dbReference type="AlphaFoldDB" id="W4HMJ5"/>
<gene>
    <name evidence="2" type="ORF">ATO8_08386</name>
</gene>
<keyword evidence="3" id="KW-1185">Reference proteome</keyword>
<dbReference type="GO" id="GO:0016758">
    <property type="term" value="F:hexosyltransferase activity"/>
    <property type="evidence" value="ECO:0007669"/>
    <property type="project" value="InterPro"/>
</dbReference>
<protein>
    <submittedName>
        <fullName evidence="2">Glycosyltransferase-like protein PssE</fullName>
    </submittedName>
</protein>
<evidence type="ECO:0000313" key="3">
    <source>
        <dbReference type="Proteomes" id="UP000019063"/>
    </source>
</evidence>
<sequence length="183" mass="20026">MIFVTVGTQLPFPRLIRAMDAFAETTAEPVHAQVGGDDSAAEHLVARDMISPEEFDELFRSARLVVAHAGIGTILSAKRYGKPLIVMPRRHALQEHRNDHQMATVAALTHVPGIHIAWQTSDLFRLLSDHALCPASSLPGPSKAALIDGLSRFIRQRERSAVLRGDLTDASRYPAPPPERPSS</sequence>
<dbReference type="RefSeq" id="WP_081749692.1">
    <property type="nucleotide sequence ID" value="NZ_AQQW01000004.1"/>
</dbReference>
<dbReference type="EMBL" id="AQQW01000004">
    <property type="protein sequence ID" value="ETW13215.1"/>
    <property type="molecule type" value="Genomic_DNA"/>
</dbReference>